<reference evidence="1 2" key="1">
    <citation type="submission" date="2019-03" db="EMBL/GenBank/DDBJ databases">
        <title>The genome sequence of a newly discovered highly antifungal drug resistant Aspergillus species, Aspergillus tanneri NIH 1004.</title>
        <authorList>
            <person name="Mounaud S."/>
            <person name="Singh I."/>
            <person name="Joardar V."/>
            <person name="Pakala S."/>
            <person name="Pakala S."/>
            <person name="Venepally P."/>
            <person name="Hoover J."/>
            <person name="Nierman W."/>
            <person name="Chung J."/>
            <person name="Losada L."/>
        </authorList>
    </citation>
    <scope>NUCLEOTIDE SEQUENCE [LARGE SCALE GENOMIC DNA]</scope>
    <source>
        <strain evidence="1 2">NIH1004</strain>
    </source>
</reference>
<evidence type="ECO:0000313" key="1">
    <source>
        <dbReference type="EMBL" id="THC99652.1"/>
    </source>
</evidence>
<gene>
    <name evidence="1" type="ORF">EYZ11_000919</name>
</gene>
<name>A0A4S3JW16_9EURO</name>
<dbReference type="VEuPathDB" id="FungiDB:EYZ11_000919"/>
<dbReference type="AlphaFoldDB" id="A0A4S3JW16"/>
<proteinExistence type="predicted"/>
<keyword evidence="2" id="KW-1185">Reference proteome</keyword>
<accession>A0A4S3JW16</accession>
<evidence type="ECO:0000313" key="2">
    <source>
        <dbReference type="Proteomes" id="UP000308092"/>
    </source>
</evidence>
<dbReference type="Proteomes" id="UP000308092">
    <property type="component" value="Unassembled WGS sequence"/>
</dbReference>
<protein>
    <submittedName>
        <fullName evidence="1">Uncharacterized protein</fullName>
    </submittedName>
</protein>
<comment type="caution">
    <text evidence="1">The sequence shown here is derived from an EMBL/GenBank/DDBJ whole genome shotgun (WGS) entry which is preliminary data.</text>
</comment>
<dbReference type="EMBL" id="SOSA01000014">
    <property type="protein sequence ID" value="THC99652.1"/>
    <property type="molecule type" value="Genomic_DNA"/>
</dbReference>
<organism evidence="1 2">
    <name type="scientific">Aspergillus tanneri</name>
    <dbReference type="NCBI Taxonomy" id="1220188"/>
    <lineage>
        <taxon>Eukaryota</taxon>
        <taxon>Fungi</taxon>
        <taxon>Dikarya</taxon>
        <taxon>Ascomycota</taxon>
        <taxon>Pezizomycotina</taxon>
        <taxon>Eurotiomycetes</taxon>
        <taxon>Eurotiomycetidae</taxon>
        <taxon>Eurotiales</taxon>
        <taxon>Aspergillaceae</taxon>
        <taxon>Aspergillus</taxon>
        <taxon>Aspergillus subgen. Circumdati</taxon>
    </lineage>
</organism>
<dbReference type="STRING" id="1220188.A0A4S3JW16"/>
<sequence>MSVVTEHILSSRKNLDRLLSSSVDITGFDKSENTLFEIYSFTSERGFIFVNFDASAVVPPPDTSILDAFAYKNGIQVQTSWVAGQAIEGAFNWKMCHTNNL</sequence>